<evidence type="ECO:0000256" key="2">
    <source>
        <dbReference type="ARBA" id="ARBA00022801"/>
    </source>
</evidence>
<evidence type="ECO:0000259" key="7">
    <source>
        <dbReference type="PROSITE" id="PS51192"/>
    </source>
</evidence>
<dbReference type="Pfam" id="PF00270">
    <property type="entry name" value="DEAD"/>
    <property type="match status" value="1"/>
</dbReference>
<dbReference type="Proteomes" id="UP001519271">
    <property type="component" value="Unassembled WGS sequence"/>
</dbReference>
<dbReference type="PROSITE" id="PS51192">
    <property type="entry name" value="HELICASE_ATP_BIND_1"/>
    <property type="match status" value="1"/>
</dbReference>
<dbReference type="PROSITE" id="PS51194">
    <property type="entry name" value="HELICASE_CTER"/>
    <property type="match status" value="1"/>
</dbReference>
<dbReference type="InterPro" id="IPR014001">
    <property type="entry name" value="Helicase_ATP-bd"/>
</dbReference>
<keyword evidence="2 9" id="KW-0378">Hydrolase</keyword>
<evidence type="ECO:0000256" key="5">
    <source>
        <dbReference type="ARBA" id="ARBA00038437"/>
    </source>
</evidence>
<sequence>MLFENLDIIKQIQKSLKEEGYLEATDIQAQSIPSLLKGKDLLGTAQTGTGKTAAFSIPILQGLAGDQKKGKKEIKALILAPTRELAIQIKDSFTSYGRHLSLKTMVLFGGVSQNPQTDELSRGADILVATPGRLLDLIGQRYVHLDKVKYFVLDEADMMLDMGMIHDVRKIIGYLPKERQTMFFSATMPDEISKLADSILKDPTRISVAPVASTVDTIDQSVYFVNKANKIKLLEKLLKDKDIDTALVFSRTKHGADKIVKQLDKSGFQAQAIHGNKSQGARQLALSNFKERKTRILVATDIAARGIDVDELSHVIIYDLPEVPETYVHRIGRTGRAGLGGTAISFCDQEEKPLLKDIQKLISKNIPVVSDHPFPLVELPADVIPSQPVQRGYGNQPSGNRRTDSSRQNQQPKGMRGADSKQQRKQYNRKAF</sequence>
<dbReference type="InterPro" id="IPR027417">
    <property type="entry name" value="P-loop_NTPase"/>
</dbReference>
<dbReference type="GO" id="GO:0016787">
    <property type="term" value="F:hydrolase activity"/>
    <property type="evidence" value="ECO:0007669"/>
    <property type="project" value="UniProtKB-KW"/>
</dbReference>
<proteinExistence type="inferred from homology"/>
<dbReference type="SUPFAM" id="SSF52540">
    <property type="entry name" value="P-loop containing nucleoside triphosphate hydrolases"/>
    <property type="match status" value="1"/>
</dbReference>
<dbReference type="GO" id="GO:0003724">
    <property type="term" value="F:RNA helicase activity"/>
    <property type="evidence" value="ECO:0007669"/>
    <property type="project" value="UniProtKB-EC"/>
</dbReference>
<feature type="compositionally biased region" description="Basic residues" evidence="6">
    <location>
        <begin position="423"/>
        <end position="432"/>
    </location>
</feature>
<dbReference type="InterPro" id="IPR011545">
    <property type="entry name" value="DEAD/DEAH_box_helicase_dom"/>
</dbReference>
<evidence type="ECO:0000256" key="6">
    <source>
        <dbReference type="SAM" id="MobiDB-lite"/>
    </source>
</evidence>
<dbReference type="Gene3D" id="3.40.50.300">
    <property type="entry name" value="P-loop containing nucleotide triphosphate hydrolases"/>
    <property type="match status" value="2"/>
</dbReference>
<dbReference type="Pfam" id="PF00271">
    <property type="entry name" value="Helicase_C"/>
    <property type="match status" value="1"/>
</dbReference>
<dbReference type="CDD" id="cd18787">
    <property type="entry name" value="SF2_C_DEAD"/>
    <property type="match status" value="1"/>
</dbReference>
<feature type="domain" description="Helicase C-terminal" evidence="8">
    <location>
        <begin position="229"/>
        <end position="380"/>
    </location>
</feature>
<dbReference type="CDD" id="cd00268">
    <property type="entry name" value="DEADc"/>
    <property type="match status" value="1"/>
</dbReference>
<gene>
    <name evidence="9" type="ORF">J2Z34_001793</name>
</gene>
<comment type="similarity">
    <text evidence="5">Belongs to the DEAD box helicase family.</text>
</comment>
<dbReference type="RefSeq" id="WP_209459509.1">
    <property type="nucleotide sequence ID" value="NZ_JAGGKC010000013.1"/>
</dbReference>
<feature type="region of interest" description="Disordered" evidence="6">
    <location>
        <begin position="386"/>
        <end position="432"/>
    </location>
</feature>
<feature type="domain" description="Helicase ATP-binding" evidence="7">
    <location>
        <begin position="32"/>
        <end position="206"/>
    </location>
</feature>
<reference evidence="9 10" key="1">
    <citation type="submission" date="2021-03" db="EMBL/GenBank/DDBJ databases">
        <title>Genomic Encyclopedia of Type Strains, Phase IV (KMG-IV): sequencing the most valuable type-strain genomes for metagenomic binning, comparative biology and taxonomic classification.</title>
        <authorList>
            <person name="Goeker M."/>
        </authorList>
    </citation>
    <scope>NUCLEOTIDE SEQUENCE [LARGE SCALE GENOMIC DNA]</scope>
    <source>
        <strain evidence="9 10">DSM 6139</strain>
    </source>
</reference>
<dbReference type="PANTHER" id="PTHR47959:SF13">
    <property type="entry name" value="ATP-DEPENDENT RNA HELICASE RHLE"/>
    <property type="match status" value="1"/>
</dbReference>
<evidence type="ECO:0000313" key="10">
    <source>
        <dbReference type="Proteomes" id="UP001519271"/>
    </source>
</evidence>
<keyword evidence="1" id="KW-0547">Nucleotide-binding</keyword>
<dbReference type="InterPro" id="IPR044742">
    <property type="entry name" value="DEAD/DEAH_RhlB"/>
</dbReference>
<comment type="caution">
    <text evidence="9">The sequence shown here is derived from an EMBL/GenBank/DDBJ whole genome shotgun (WGS) entry which is preliminary data.</text>
</comment>
<evidence type="ECO:0000313" key="9">
    <source>
        <dbReference type="EMBL" id="MBP1919304.1"/>
    </source>
</evidence>
<accession>A0ABS4G428</accession>
<keyword evidence="10" id="KW-1185">Reference proteome</keyword>
<name>A0ABS4G428_9CLOT</name>
<keyword evidence="3 9" id="KW-0347">Helicase</keyword>
<dbReference type="EMBL" id="JAGGKC010000013">
    <property type="protein sequence ID" value="MBP1919304.1"/>
    <property type="molecule type" value="Genomic_DNA"/>
</dbReference>
<dbReference type="EC" id="3.6.4.13" evidence="9"/>
<feature type="compositionally biased region" description="Polar residues" evidence="6">
    <location>
        <begin position="387"/>
        <end position="412"/>
    </location>
</feature>
<organism evidence="9 10">
    <name type="scientific">Youngiibacter multivorans</name>
    <dbReference type="NCBI Taxonomy" id="937251"/>
    <lineage>
        <taxon>Bacteria</taxon>
        <taxon>Bacillati</taxon>
        <taxon>Bacillota</taxon>
        <taxon>Clostridia</taxon>
        <taxon>Eubacteriales</taxon>
        <taxon>Clostridiaceae</taxon>
        <taxon>Youngiibacter</taxon>
    </lineage>
</organism>
<evidence type="ECO:0000256" key="3">
    <source>
        <dbReference type="ARBA" id="ARBA00022806"/>
    </source>
</evidence>
<dbReference type="InterPro" id="IPR001650">
    <property type="entry name" value="Helicase_C-like"/>
</dbReference>
<evidence type="ECO:0000256" key="1">
    <source>
        <dbReference type="ARBA" id="ARBA00022741"/>
    </source>
</evidence>
<dbReference type="SMART" id="SM00490">
    <property type="entry name" value="HELICc"/>
    <property type="match status" value="1"/>
</dbReference>
<protein>
    <submittedName>
        <fullName evidence="9">ATP-dependent RNA helicase RhlE</fullName>
        <ecNumber evidence="9">3.6.4.13</ecNumber>
    </submittedName>
</protein>
<dbReference type="PANTHER" id="PTHR47959">
    <property type="entry name" value="ATP-DEPENDENT RNA HELICASE RHLE-RELATED"/>
    <property type="match status" value="1"/>
</dbReference>
<dbReference type="InterPro" id="IPR050079">
    <property type="entry name" value="DEAD_box_RNA_helicase"/>
</dbReference>
<dbReference type="SMART" id="SM00487">
    <property type="entry name" value="DEXDc"/>
    <property type="match status" value="1"/>
</dbReference>
<keyword evidence="4" id="KW-0067">ATP-binding</keyword>
<evidence type="ECO:0000259" key="8">
    <source>
        <dbReference type="PROSITE" id="PS51194"/>
    </source>
</evidence>
<evidence type="ECO:0000256" key="4">
    <source>
        <dbReference type="ARBA" id="ARBA00022840"/>
    </source>
</evidence>